<dbReference type="AlphaFoldDB" id="K0NRG7"/>
<dbReference type="GO" id="GO:0046872">
    <property type="term" value="F:metal ion binding"/>
    <property type="evidence" value="ECO:0007669"/>
    <property type="project" value="UniProtKB-KW"/>
</dbReference>
<dbReference type="PANTHER" id="PTHR31609">
    <property type="entry name" value="YDJC DEACETYLASE FAMILY MEMBER"/>
    <property type="match status" value="1"/>
</dbReference>
<dbReference type="CDD" id="cd10805">
    <property type="entry name" value="YdjC_like_1"/>
    <property type="match status" value="1"/>
</dbReference>
<dbReference type="PANTHER" id="PTHR31609:SF1">
    <property type="entry name" value="CARBOHYDRATE DEACETYLASE"/>
    <property type="match status" value="1"/>
</dbReference>
<evidence type="ECO:0000256" key="4">
    <source>
        <dbReference type="ARBA" id="ARBA00022842"/>
    </source>
</evidence>
<evidence type="ECO:0000313" key="7">
    <source>
        <dbReference type="Proteomes" id="UP000009325"/>
    </source>
</evidence>
<comment type="caution">
    <text evidence="6">The sequence shown here is derived from an EMBL/GenBank/DDBJ whole genome shotgun (WGS) entry which is preliminary data.</text>
</comment>
<proteinExistence type="predicted"/>
<evidence type="ECO:0000256" key="2">
    <source>
        <dbReference type="ARBA" id="ARBA00022723"/>
    </source>
</evidence>
<dbReference type="GO" id="GO:0005975">
    <property type="term" value="P:carbohydrate metabolic process"/>
    <property type="evidence" value="ECO:0007669"/>
    <property type="project" value="InterPro"/>
</dbReference>
<dbReference type="GO" id="GO:0019213">
    <property type="term" value="F:deacetylase activity"/>
    <property type="evidence" value="ECO:0007669"/>
    <property type="project" value="TreeGrafter"/>
</dbReference>
<name>K0NRG7_9LACO</name>
<evidence type="ECO:0000256" key="3">
    <source>
        <dbReference type="ARBA" id="ARBA00022801"/>
    </source>
</evidence>
<dbReference type="InterPro" id="IPR006879">
    <property type="entry name" value="YdjC-like"/>
</dbReference>
<comment type="cofactor">
    <cofactor evidence="1">
        <name>Mg(2+)</name>
        <dbReference type="ChEBI" id="CHEBI:18420"/>
    </cofactor>
</comment>
<sequence>MTKQILVRADDLGYSRGVNYGIYDATHIGMIRNVGIMVNMPFTQHGWDLIKDVPDLSIGLHTDISNGRPITDPKLLPSITTPDGFFKHSKVYRSATEDFVDYAEVVMEIEAQYQALVALIGRKPDYFEGHAVVSENFVKGMKAVAAKHNVPFLDFAFDGSSVPFRGKKMKPIMSSVTDGDSYDAVEVIKNAAEYSLDHNDEIPMVILHCGYLDEYILTNSSLTRPRPKEVAAACDPDLIQWLKDKQIQLVKYSEL</sequence>
<evidence type="ECO:0000256" key="5">
    <source>
        <dbReference type="ARBA" id="ARBA00023277"/>
    </source>
</evidence>
<dbReference type="Gene3D" id="3.20.20.370">
    <property type="entry name" value="Glycoside hydrolase/deacetylase"/>
    <property type="match status" value="1"/>
</dbReference>
<reference evidence="6 7" key="1">
    <citation type="submission" date="2012-08" db="EMBL/GenBank/DDBJ databases">
        <title>Draft Genome Sequences of Lactobacillus equicursoris CIP 110162T, isolated from thoroughbred racehorse feces and Lactobacillus sp. CRBIP 24.137 isolated from urine of human.</title>
        <authorList>
            <person name="Cousin S."/>
            <person name="Loux V."/>
            <person name="Ma L."/>
            <person name="Creno S."/>
            <person name="Clermont D."/>
            <person name="Bizet C."/>
            <person name="Bouchier C."/>
        </authorList>
    </citation>
    <scope>NUCLEOTIDE SEQUENCE [LARGE SCALE GENOMIC DNA]</scope>
    <source>
        <strain evidence="6 7">66c</strain>
    </source>
</reference>
<organism evidence="6 7">
    <name type="scientific">Lactobacillus equicursoris 66c</name>
    <dbReference type="NCBI Taxonomy" id="872326"/>
    <lineage>
        <taxon>Bacteria</taxon>
        <taxon>Bacillati</taxon>
        <taxon>Bacillota</taxon>
        <taxon>Bacilli</taxon>
        <taxon>Lactobacillales</taxon>
        <taxon>Lactobacillaceae</taxon>
        <taxon>Lactobacillus</taxon>
    </lineage>
</organism>
<keyword evidence="2" id="KW-0479">Metal-binding</keyword>
<evidence type="ECO:0000313" key="6">
    <source>
        <dbReference type="EMBL" id="CCK82976.1"/>
    </source>
</evidence>
<keyword evidence="4" id="KW-0460">Magnesium</keyword>
<evidence type="ECO:0008006" key="8">
    <source>
        <dbReference type="Google" id="ProtNLM"/>
    </source>
</evidence>
<evidence type="ECO:0000256" key="1">
    <source>
        <dbReference type="ARBA" id="ARBA00001946"/>
    </source>
</evidence>
<dbReference type="OrthoDB" id="9774177at2"/>
<dbReference type="Pfam" id="PF04794">
    <property type="entry name" value="YdjC"/>
    <property type="match status" value="1"/>
</dbReference>
<dbReference type="SUPFAM" id="SSF88713">
    <property type="entry name" value="Glycoside hydrolase/deacetylase"/>
    <property type="match status" value="1"/>
</dbReference>
<dbReference type="GO" id="GO:0016787">
    <property type="term" value="F:hydrolase activity"/>
    <property type="evidence" value="ECO:0007669"/>
    <property type="project" value="UniProtKB-KW"/>
</dbReference>
<protein>
    <recommendedName>
        <fullName evidence="8">ChbG/HpnK family deacetylase</fullName>
    </recommendedName>
</protein>
<keyword evidence="5" id="KW-0119">Carbohydrate metabolism</keyword>
<dbReference type="Proteomes" id="UP000009325">
    <property type="component" value="Unassembled WGS sequence"/>
</dbReference>
<accession>K0NRG7</accession>
<dbReference type="RefSeq" id="WP_009557524.1">
    <property type="nucleotide sequence ID" value="NZ_CALZ01000029.1"/>
</dbReference>
<keyword evidence="3" id="KW-0378">Hydrolase</keyword>
<dbReference type="InterPro" id="IPR011330">
    <property type="entry name" value="Glyco_hydro/deAcase_b/a-brl"/>
</dbReference>
<dbReference type="EMBL" id="CALZ01000029">
    <property type="protein sequence ID" value="CCK82976.1"/>
    <property type="molecule type" value="Genomic_DNA"/>
</dbReference>
<gene>
    <name evidence="6" type="ORF">BN146_01645</name>
</gene>